<dbReference type="Pfam" id="PF00561">
    <property type="entry name" value="Abhydrolase_1"/>
    <property type="match status" value="1"/>
</dbReference>
<dbReference type="PANTHER" id="PTHR46331">
    <property type="entry name" value="VALACYCLOVIR HYDROLASE"/>
    <property type="match status" value="1"/>
</dbReference>
<dbReference type="Proteomes" id="UP000199361">
    <property type="component" value="Unassembled WGS sequence"/>
</dbReference>
<organism evidence="2 3">
    <name type="scientific">Nonomuraea wenchangensis</name>
    <dbReference type="NCBI Taxonomy" id="568860"/>
    <lineage>
        <taxon>Bacteria</taxon>
        <taxon>Bacillati</taxon>
        <taxon>Actinomycetota</taxon>
        <taxon>Actinomycetes</taxon>
        <taxon>Streptosporangiales</taxon>
        <taxon>Streptosporangiaceae</taxon>
        <taxon>Nonomuraea</taxon>
    </lineage>
</organism>
<dbReference type="RefSeq" id="WP_091090219.1">
    <property type="nucleotide sequence ID" value="NZ_FOHX01000015.1"/>
</dbReference>
<dbReference type="InterPro" id="IPR000073">
    <property type="entry name" value="AB_hydrolase_1"/>
</dbReference>
<evidence type="ECO:0000259" key="1">
    <source>
        <dbReference type="Pfam" id="PF00561"/>
    </source>
</evidence>
<accession>A0A1I0LD96</accession>
<gene>
    <name evidence="2" type="ORF">SAMN05421811_11580</name>
</gene>
<dbReference type="InterPro" id="IPR029058">
    <property type="entry name" value="AB_hydrolase_fold"/>
</dbReference>
<evidence type="ECO:0000313" key="3">
    <source>
        <dbReference type="Proteomes" id="UP000199361"/>
    </source>
</evidence>
<proteinExistence type="predicted"/>
<dbReference type="Gene3D" id="3.40.50.1820">
    <property type="entry name" value="alpha/beta hydrolase"/>
    <property type="match status" value="1"/>
</dbReference>
<dbReference type="PANTHER" id="PTHR46331:SF2">
    <property type="entry name" value="VALACYCLOVIR HYDROLASE"/>
    <property type="match status" value="1"/>
</dbReference>
<dbReference type="SUPFAM" id="SSF53474">
    <property type="entry name" value="alpha/beta-Hydrolases"/>
    <property type="match status" value="1"/>
</dbReference>
<dbReference type="AlphaFoldDB" id="A0A1I0LD96"/>
<keyword evidence="3" id="KW-1185">Reference proteome</keyword>
<evidence type="ECO:0000313" key="2">
    <source>
        <dbReference type="EMBL" id="SEU38044.1"/>
    </source>
</evidence>
<name>A0A1I0LD96_9ACTN</name>
<dbReference type="EMBL" id="FOHX01000015">
    <property type="protein sequence ID" value="SEU38044.1"/>
    <property type="molecule type" value="Genomic_DNA"/>
</dbReference>
<reference evidence="2 3" key="1">
    <citation type="submission" date="2016-10" db="EMBL/GenBank/DDBJ databases">
        <authorList>
            <person name="de Groot N.N."/>
        </authorList>
    </citation>
    <scope>NUCLEOTIDE SEQUENCE [LARGE SCALE GENOMIC DNA]</scope>
    <source>
        <strain evidence="2 3">CGMCC 4.5598</strain>
    </source>
</reference>
<feature type="domain" description="AB hydrolase-1" evidence="1">
    <location>
        <begin position="22"/>
        <end position="148"/>
    </location>
</feature>
<dbReference type="OrthoDB" id="3210164at2"/>
<protein>
    <submittedName>
        <fullName evidence="2">Pimeloyl-ACP methyl ester carboxylesterase</fullName>
    </submittedName>
</protein>
<dbReference type="STRING" id="568860.SAMN05421811_11580"/>
<dbReference type="GO" id="GO:0017171">
    <property type="term" value="F:serine hydrolase activity"/>
    <property type="evidence" value="ECO:0007669"/>
    <property type="project" value="TreeGrafter"/>
</dbReference>
<sequence>MKTGTLRVPGAELFHEVRGTGPMLLLVPGGGGDAGTFDGIADVLARDFTVVAADPRGYSRSRLDSPEPVDQRVETQSEDCARLIDHLGGGSAYVFGGSDGAIVVLDLLARHPGRVRRAVVHEPPCVAVLPDAAEQLGFFGRVYDIYRAEGLAAAGAYMSEGIGGTLRPLPDPATLSPRAAERVVRTVANMPLFMEHELRQFTAYEPDLEALAAVADRLVLAAGRETRGHLPYRPAAELARRLGRELTEFPGGHGGYTEAPEEFGELLARTLRG</sequence>